<feature type="transmembrane region" description="Helical" evidence="5">
    <location>
        <begin position="167"/>
        <end position="190"/>
    </location>
</feature>
<accession>A0ABV6S7L8</accession>
<feature type="transmembrane region" description="Helical" evidence="5">
    <location>
        <begin position="274"/>
        <end position="291"/>
    </location>
</feature>
<evidence type="ECO:0000256" key="3">
    <source>
        <dbReference type="ARBA" id="ARBA00022989"/>
    </source>
</evidence>
<feature type="transmembrane region" description="Helical" evidence="5">
    <location>
        <begin position="297"/>
        <end position="317"/>
    </location>
</feature>
<gene>
    <name evidence="7" type="ORF">ACFFF8_11565</name>
</gene>
<keyword evidence="4 5" id="KW-0472">Membrane</keyword>
<reference evidence="7 8" key="1">
    <citation type="submission" date="2024-09" db="EMBL/GenBank/DDBJ databases">
        <authorList>
            <person name="Sun Q."/>
            <person name="Mori K."/>
        </authorList>
    </citation>
    <scope>NUCLEOTIDE SEQUENCE [LARGE SCALE GENOMIC DNA]</scope>
    <source>
        <strain evidence="7 8">CICC 11035S</strain>
    </source>
</reference>
<keyword evidence="3 5" id="KW-1133">Transmembrane helix</keyword>
<evidence type="ECO:0000256" key="2">
    <source>
        <dbReference type="ARBA" id="ARBA00022692"/>
    </source>
</evidence>
<dbReference type="Gene3D" id="1.20.1250.20">
    <property type="entry name" value="MFS general substrate transporter like domains"/>
    <property type="match status" value="2"/>
</dbReference>
<dbReference type="CDD" id="cd17393">
    <property type="entry name" value="MFS_MosC_like"/>
    <property type="match status" value="1"/>
</dbReference>
<evidence type="ECO:0000256" key="5">
    <source>
        <dbReference type="SAM" id="Phobius"/>
    </source>
</evidence>
<feature type="transmembrane region" description="Helical" evidence="5">
    <location>
        <begin position="80"/>
        <end position="99"/>
    </location>
</feature>
<name>A0ABV6S7L8_9SPHN</name>
<feature type="transmembrane region" description="Helical" evidence="5">
    <location>
        <begin position="356"/>
        <end position="377"/>
    </location>
</feature>
<feature type="transmembrane region" description="Helical" evidence="5">
    <location>
        <begin position="140"/>
        <end position="161"/>
    </location>
</feature>
<evidence type="ECO:0000256" key="1">
    <source>
        <dbReference type="ARBA" id="ARBA00004141"/>
    </source>
</evidence>
<feature type="transmembrane region" description="Helical" evidence="5">
    <location>
        <begin position="52"/>
        <end position="73"/>
    </location>
</feature>
<evidence type="ECO:0000313" key="7">
    <source>
        <dbReference type="EMBL" id="MFC0685236.1"/>
    </source>
</evidence>
<comment type="subcellular location">
    <subcellularLocation>
        <location evidence="1">Membrane</location>
        <topology evidence="1">Multi-pass membrane protein</topology>
    </subcellularLocation>
</comment>
<feature type="transmembrane region" description="Helical" evidence="5">
    <location>
        <begin position="21"/>
        <end position="40"/>
    </location>
</feature>
<feature type="transmembrane region" description="Helical" evidence="5">
    <location>
        <begin position="105"/>
        <end position="128"/>
    </location>
</feature>
<dbReference type="RefSeq" id="WP_267222694.1">
    <property type="nucleotide sequence ID" value="NZ_JAPCWC010000017.1"/>
</dbReference>
<evidence type="ECO:0000259" key="6">
    <source>
        <dbReference type="PROSITE" id="PS50850"/>
    </source>
</evidence>
<feature type="transmembrane region" description="Helical" evidence="5">
    <location>
        <begin position="202"/>
        <end position="225"/>
    </location>
</feature>
<dbReference type="PANTHER" id="PTHR23514">
    <property type="entry name" value="BYPASS OF STOP CODON PROTEIN 6"/>
    <property type="match status" value="1"/>
</dbReference>
<feature type="domain" description="Major facilitator superfamily (MFS) profile" evidence="6">
    <location>
        <begin position="15"/>
        <end position="379"/>
    </location>
</feature>
<comment type="caution">
    <text evidence="7">The sequence shown here is derived from an EMBL/GenBank/DDBJ whole genome shotgun (WGS) entry which is preliminary data.</text>
</comment>
<dbReference type="PANTHER" id="PTHR23514:SF13">
    <property type="entry name" value="INNER MEMBRANE PROTEIN YBJJ"/>
    <property type="match status" value="1"/>
</dbReference>
<dbReference type="InterPro" id="IPR020846">
    <property type="entry name" value="MFS_dom"/>
</dbReference>
<evidence type="ECO:0000256" key="4">
    <source>
        <dbReference type="ARBA" id="ARBA00023136"/>
    </source>
</evidence>
<dbReference type="InterPro" id="IPR011701">
    <property type="entry name" value="MFS"/>
</dbReference>
<keyword evidence="2 5" id="KW-0812">Transmembrane</keyword>
<sequence>MDNIVSPSTRVDARSRLATRLSFLVAGFGLACWAPLVPFAKTRLAVDDGALGLLLLCIGLGSVTAMQFTGVLTSRFGSRLVILVGGIGMAATLPLLSIAPTVATMGATLLAFGAFLGVIEVAMNIHAVEVEKRAGRPLMSGFHALFSIGGFAGAGLMTTALSASVPALVGTLVATVLMIVALIIAAPSFIATTKEDDTPLFVIPRGIVALLSLLTAITFLVEGAILDWSALLLTDAGLVAAAKGGVGYMVFAIAMTTGRLTGDAIVARLGDRRTMMLGGLLAVVGFGVLLVAPDAIIAMLGFLLIGLGASNIVPVLFRQAGAQTAMPASLAVAAVSTIGYAGILAGPAGVGFVAHAVGLPAAFTLLAVLLCLVPLCARCATAIGATSGDHCNRDEPDHS</sequence>
<evidence type="ECO:0000313" key="8">
    <source>
        <dbReference type="Proteomes" id="UP001589858"/>
    </source>
</evidence>
<dbReference type="Pfam" id="PF07690">
    <property type="entry name" value="MFS_1"/>
    <property type="match status" value="1"/>
</dbReference>
<dbReference type="EMBL" id="JBHLTM010000043">
    <property type="protein sequence ID" value="MFC0685236.1"/>
    <property type="molecule type" value="Genomic_DNA"/>
</dbReference>
<dbReference type="SUPFAM" id="SSF103473">
    <property type="entry name" value="MFS general substrate transporter"/>
    <property type="match status" value="1"/>
</dbReference>
<dbReference type="PROSITE" id="PS50850">
    <property type="entry name" value="MFS"/>
    <property type="match status" value="1"/>
</dbReference>
<dbReference type="InterPro" id="IPR036259">
    <property type="entry name" value="MFS_trans_sf"/>
</dbReference>
<feature type="transmembrane region" description="Helical" evidence="5">
    <location>
        <begin position="329"/>
        <end position="350"/>
    </location>
</feature>
<organism evidence="7 8">
    <name type="scientific">Novosphingobium clariflavum</name>
    <dbReference type="NCBI Taxonomy" id="2029884"/>
    <lineage>
        <taxon>Bacteria</taxon>
        <taxon>Pseudomonadati</taxon>
        <taxon>Pseudomonadota</taxon>
        <taxon>Alphaproteobacteria</taxon>
        <taxon>Sphingomonadales</taxon>
        <taxon>Sphingomonadaceae</taxon>
        <taxon>Novosphingobium</taxon>
    </lineage>
</organism>
<dbReference type="InterPro" id="IPR051788">
    <property type="entry name" value="MFS_Transporter"/>
</dbReference>
<protein>
    <submittedName>
        <fullName evidence="7">MFS transporter</fullName>
    </submittedName>
</protein>
<proteinExistence type="predicted"/>
<keyword evidence="8" id="KW-1185">Reference proteome</keyword>
<dbReference type="Proteomes" id="UP001589858">
    <property type="component" value="Unassembled WGS sequence"/>
</dbReference>